<comment type="similarity">
    <text evidence="2">Belongs to the peptidase M14 family.</text>
</comment>
<dbReference type="PANTHER" id="PTHR12756:SF11">
    <property type="entry name" value="CYTOSOLIC CARBOXYPEPTIDASE 1"/>
    <property type="match status" value="1"/>
</dbReference>
<dbReference type="CDD" id="cd06237">
    <property type="entry name" value="M14_Nna1-like"/>
    <property type="match status" value="1"/>
</dbReference>
<keyword evidence="5" id="KW-1185">Reference proteome</keyword>
<dbReference type="OrthoDB" id="1119199at2"/>
<feature type="active site" description="Proton donor/acceptor" evidence="2">
    <location>
        <position position="394"/>
    </location>
</feature>
<dbReference type="EMBL" id="CP030104">
    <property type="protein sequence ID" value="AWX45451.1"/>
    <property type="molecule type" value="Genomic_DNA"/>
</dbReference>
<dbReference type="GO" id="GO:0008270">
    <property type="term" value="F:zinc ion binding"/>
    <property type="evidence" value="ECO:0007669"/>
    <property type="project" value="InterPro"/>
</dbReference>
<keyword evidence="4" id="KW-0645">Protease</keyword>
<dbReference type="PROSITE" id="PS52035">
    <property type="entry name" value="PEPTIDASE_M14"/>
    <property type="match status" value="1"/>
</dbReference>
<dbReference type="AlphaFoldDB" id="A0A2Z4LU75"/>
<dbReference type="RefSeq" id="WP_112378843.1">
    <property type="nucleotide sequence ID" value="NZ_CP030104.1"/>
</dbReference>
<dbReference type="Pfam" id="PF00246">
    <property type="entry name" value="Peptidase_M14"/>
    <property type="match status" value="1"/>
</dbReference>
<evidence type="ECO:0000313" key="4">
    <source>
        <dbReference type="EMBL" id="AWX45451.1"/>
    </source>
</evidence>
<reference evidence="4 5" key="1">
    <citation type="submission" date="2018-06" db="EMBL/GenBank/DDBJ databases">
        <title>Spongiibacterium sp. HME9304 Genome sequencing and assembly.</title>
        <authorList>
            <person name="Kang H."/>
            <person name="Kim H."/>
            <person name="Joh K."/>
        </authorList>
    </citation>
    <scope>NUCLEOTIDE SEQUENCE [LARGE SCALE GENOMIC DNA]</scope>
    <source>
        <strain evidence="4 5">HME9304</strain>
    </source>
</reference>
<proteinExistence type="inferred from homology"/>
<organism evidence="4 5">
    <name type="scientific">Flagellimonas maritima</name>
    <dbReference type="NCBI Taxonomy" id="1383885"/>
    <lineage>
        <taxon>Bacteria</taxon>
        <taxon>Pseudomonadati</taxon>
        <taxon>Bacteroidota</taxon>
        <taxon>Flavobacteriia</taxon>
        <taxon>Flavobacteriales</taxon>
        <taxon>Flavobacteriaceae</taxon>
        <taxon>Flagellimonas</taxon>
    </lineage>
</organism>
<sequence>MYFSFIYFLKKIYFLFGLLFLLSCSPSEIVAQSALKEVYFPKNVSTTSRTINFQNKQMFKLSDIGVYASNEFQGARLNAFEKLNDSTITVSIEPENVPINNSAYYSFLIWAKEKKDIYLKFEYPSEYKHRYIPKIKTVDGGWQQLNKKNIVKNGNGAIVKLNIDRTPILISAQELATSKDTEKWINGLIAGKEDYARILSAGKSKFNRNIPVLDIYKGSKEKKPIVVLMTRQHPPEVTGFFAYQYFLETILSESELSNTFLENYRVLAFPIINPDGVDLGNWRHNGGGIDLNRDWSIYNQPETRNVATFITNSKNKSDGEIMLGLDFHSTYKDVFYTNKTRSKTTMPNFVGDWFSALEQNIPNYIVNEKSSDSRTPNTKGWFLYGHDAVGITYEIGDSTPKDKIELVGTVSANEMMRILTEYIK</sequence>
<evidence type="ECO:0000313" key="5">
    <source>
        <dbReference type="Proteomes" id="UP000248536"/>
    </source>
</evidence>
<gene>
    <name evidence="4" type="ORF">HME9304_02465</name>
</gene>
<accession>A0A2Z4LU75</accession>
<dbReference type="Gene3D" id="3.40.630.10">
    <property type="entry name" value="Zn peptidases"/>
    <property type="match status" value="1"/>
</dbReference>
<dbReference type="InterPro" id="IPR050821">
    <property type="entry name" value="Cytosolic_carboxypeptidase"/>
</dbReference>
<dbReference type="PANTHER" id="PTHR12756">
    <property type="entry name" value="CYTOSOLIC CARBOXYPEPTIDASE"/>
    <property type="match status" value="1"/>
</dbReference>
<dbReference type="SMART" id="SM00631">
    <property type="entry name" value="Zn_pept"/>
    <property type="match status" value="1"/>
</dbReference>
<evidence type="ECO:0000256" key="2">
    <source>
        <dbReference type="PROSITE-ProRule" id="PRU01379"/>
    </source>
</evidence>
<evidence type="ECO:0000259" key="3">
    <source>
        <dbReference type="PROSITE" id="PS52035"/>
    </source>
</evidence>
<dbReference type="KEGG" id="spon:HME9304_02465"/>
<keyword evidence="4" id="KW-0121">Carboxypeptidase</keyword>
<protein>
    <submittedName>
        <fullName evidence="4">Cytosolic carboxypeptidase</fullName>
    </submittedName>
</protein>
<feature type="domain" description="Peptidase M14" evidence="3">
    <location>
        <begin position="174"/>
        <end position="422"/>
    </location>
</feature>
<dbReference type="GO" id="GO:0004181">
    <property type="term" value="F:metallocarboxypeptidase activity"/>
    <property type="evidence" value="ECO:0007669"/>
    <property type="project" value="InterPro"/>
</dbReference>
<dbReference type="SUPFAM" id="SSF53187">
    <property type="entry name" value="Zn-dependent exopeptidases"/>
    <property type="match status" value="1"/>
</dbReference>
<name>A0A2Z4LU75_9FLAO</name>
<evidence type="ECO:0000256" key="1">
    <source>
        <dbReference type="ARBA" id="ARBA00001947"/>
    </source>
</evidence>
<dbReference type="GO" id="GO:0006508">
    <property type="term" value="P:proteolysis"/>
    <property type="evidence" value="ECO:0007669"/>
    <property type="project" value="InterPro"/>
</dbReference>
<comment type="cofactor">
    <cofactor evidence="1">
        <name>Zn(2+)</name>
        <dbReference type="ChEBI" id="CHEBI:29105"/>
    </cofactor>
</comment>
<dbReference type="InterPro" id="IPR000834">
    <property type="entry name" value="Peptidase_M14"/>
</dbReference>
<dbReference type="Proteomes" id="UP000248536">
    <property type="component" value="Chromosome"/>
</dbReference>
<keyword evidence="4" id="KW-0378">Hydrolase</keyword>